<dbReference type="GO" id="GO:0016491">
    <property type="term" value="F:oxidoreductase activity"/>
    <property type="evidence" value="ECO:0007669"/>
    <property type="project" value="InterPro"/>
</dbReference>
<evidence type="ECO:0000313" key="2">
    <source>
        <dbReference type="EMBL" id="OLF14225.1"/>
    </source>
</evidence>
<name>A0A7Z0WRX6_9PSEU</name>
<dbReference type="AlphaFoldDB" id="A0A7Z0WRX6"/>
<dbReference type="RefSeq" id="WP_075131171.1">
    <property type="nucleotide sequence ID" value="NZ_MSIF01000001.1"/>
</dbReference>
<dbReference type="InterPro" id="IPR017938">
    <property type="entry name" value="Riboflavin_synthase-like_b-brl"/>
</dbReference>
<organism evidence="2 3">
    <name type="scientific">Actinophytocola xinjiangensis</name>
    <dbReference type="NCBI Taxonomy" id="485602"/>
    <lineage>
        <taxon>Bacteria</taxon>
        <taxon>Bacillati</taxon>
        <taxon>Actinomycetota</taxon>
        <taxon>Actinomycetes</taxon>
        <taxon>Pseudonocardiales</taxon>
        <taxon>Pseudonocardiaceae</taxon>
    </lineage>
</organism>
<dbReference type="CDD" id="cd06193">
    <property type="entry name" value="siderophore_interacting"/>
    <property type="match status" value="1"/>
</dbReference>
<evidence type="ECO:0000259" key="1">
    <source>
        <dbReference type="PROSITE" id="PS51384"/>
    </source>
</evidence>
<evidence type="ECO:0000313" key="3">
    <source>
        <dbReference type="Proteomes" id="UP000185696"/>
    </source>
</evidence>
<proteinExistence type="predicted"/>
<dbReference type="InterPro" id="IPR039261">
    <property type="entry name" value="FNR_nucleotide-bd"/>
</dbReference>
<keyword evidence="3" id="KW-1185">Reference proteome</keyword>
<dbReference type="Pfam" id="PF04954">
    <property type="entry name" value="SIP"/>
    <property type="match status" value="1"/>
</dbReference>
<accession>A0A7Z0WRX6</accession>
<dbReference type="InterPro" id="IPR013113">
    <property type="entry name" value="SIP_FAD-bd"/>
</dbReference>
<dbReference type="InterPro" id="IPR017927">
    <property type="entry name" value="FAD-bd_FR_type"/>
</dbReference>
<dbReference type="EMBL" id="MSIF01000001">
    <property type="protein sequence ID" value="OLF14225.1"/>
    <property type="molecule type" value="Genomic_DNA"/>
</dbReference>
<feature type="domain" description="FAD-binding FR-type" evidence="1">
    <location>
        <begin position="5"/>
        <end position="141"/>
    </location>
</feature>
<dbReference type="Proteomes" id="UP000185696">
    <property type="component" value="Unassembled WGS sequence"/>
</dbReference>
<dbReference type="PROSITE" id="PS51384">
    <property type="entry name" value="FAD_FR"/>
    <property type="match status" value="1"/>
</dbReference>
<dbReference type="Gene3D" id="3.40.50.80">
    <property type="entry name" value="Nucleotide-binding domain of ferredoxin-NADP reductase (FNR) module"/>
    <property type="match status" value="1"/>
</dbReference>
<dbReference type="SUPFAM" id="SSF63380">
    <property type="entry name" value="Riboflavin synthase domain-like"/>
    <property type="match status" value="1"/>
</dbReference>
<dbReference type="PANTHER" id="PTHR30157">
    <property type="entry name" value="FERRIC REDUCTASE, NADPH-DEPENDENT"/>
    <property type="match status" value="1"/>
</dbReference>
<gene>
    <name evidence="2" type="ORF">BLA60_03555</name>
</gene>
<comment type="caution">
    <text evidence="2">The sequence shown here is derived from an EMBL/GenBank/DDBJ whole genome shotgun (WGS) entry which is preliminary data.</text>
</comment>
<dbReference type="InterPro" id="IPR007037">
    <property type="entry name" value="SIP_rossman_dom"/>
</dbReference>
<dbReference type="OrthoDB" id="3291337at2"/>
<protein>
    <submittedName>
        <fullName evidence="2">NADPH-dependent ferric siderophore reductase</fullName>
    </submittedName>
</protein>
<reference evidence="2 3" key="1">
    <citation type="submission" date="2016-12" db="EMBL/GenBank/DDBJ databases">
        <title>The draft genome sequence of Actinophytocola xinjiangensis.</title>
        <authorList>
            <person name="Wang W."/>
            <person name="Yuan L."/>
        </authorList>
    </citation>
    <scope>NUCLEOTIDE SEQUENCE [LARGE SCALE GENOMIC DNA]</scope>
    <source>
        <strain evidence="2 3">CGMCC 4.4663</strain>
    </source>
</reference>
<dbReference type="InterPro" id="IPR039374">
    <property type="entry name" value="SIP_fam"/>
</dbReference>
<dbReference type="Gene3D" id="2.40.30.10">
    <property type="entry name" value="Translation factors"/>
    <property type="match status" value="1"/>
</dbReference>
<sequence length="248" mass="26863">MATRQQPVLVTVTGTTPLTERMVRVTLAGDALADFAHDGPDQLVRLFLPVGEEPPPLPVTTEWWPELCAMPETVRPALRNYTVRRFDRATRELDIDFVLHGHGEQAGPGSAWAATAAPGDKIGVLSDGADYAPPAGTEWQLIIGDEAALPAVAAILEDPRFPTVALLEVADEADELPLSSAVTWVHRGDARRGEAVLAALRERELPTGVPYAWVAGESALATGVRRHLVNDRGMAKDRIYFCGYWRAG</sequence>
<dbReference type="Pfam" id="PF08021">
    <property type="entry name" value="FAD_binding_9"/>
    <property type="match status" value="1"/>
</dbReference>
<dbReference type="PANTHER" id="PTHR30157:SF0">
    <property type="entry name" value="NADPH-DEPENDENT FERRIC-CHELATE REDUCTASE"/>
    <property type="match status" value="1"/>
</dbReference>